<feature type="region of interest" description="Disordered" evidence="2">
    <location>
        <begin position="989"/>
        <end position="1008"/>
    </location>
</feature>
<dbReference type="InterPro" id="IPR050708">
    <property type="entry name" value="T6SS_VgrG/RHS"/>
</dbReference>
<dbReference type="PANTHER" id="PTHR32305">
    <property type="match status" value="1"/>
</dbReference>
<keyword evidence="1" id="KW-0677">Repeat</keyword>
<evidence type="ECO:0000313" key="5">
    <source>
        <dbReference type="Proteomes" id="UP001319870"/>
    </source>
</evidence>
<dbReference type="CDD" id="cd00081">
    <property type="entry name" value="Hint"/>
    <property type="match status" value="1"/>
</dbReference>
<dbReference type="RefSeq" id="WP_225564307.1">
    <property type="nucleotide sequence ID" value="NZ_JAIXCQ010000002.1"/>
</dbReference>
<dbReference type="EMBL" id="JAIXCQ010000002">
    <property type="protein sequence ID" value="MCA5892536.1"/>
    <property type="molecule type" value="Genomic_DNA"/>
</dbReference>
<comment type="caution">
    <text evidence="4">The sequence shown here is derived from an EMBL/GenBank/DDBJ whole genome shotgun (WGS) entry which is preliminary data.</text>
</comment>
<dbReference type="InterPro" id="IPR036844">
    <property type="entry name" value="Hint_dom_sf"/>
</dbReference>
<feature type="region of interest" description="Disordered" evidence="2">
    <location>
        <begin position="1"/>
        <end position="21"/>
    </location>
</feature>
<protein>
    <recommendedName>
        <fullName evidence="3">Hint domain-containing protein</fullName>
    </recommendedName>
</protein>
<organism evidence="4 5">
    <name type="scientific">Isoptericola luteus</name>
    <dbReference type="NCBI Taxonomy" id="2879484"/>
    <lineage>
        <taxon>Bacteria</taxon>
        <taxon>Bacillati</taxon>
        <taxon>Actinomycetota</taxon>
        <taxon>Actinomycetes</taxon>
        <taxon>Micrococcales</taxon>
        <taxon>Promicromonosporaceae</taxon>
        <taxon>Isoptericola</taxon>
    </lineage>
</organism>
<reference evidence="4 5" key="1">
    <citation type="submission" date="2021-09" db="EMBL/GenBank/DDBJ databases">
        <title>Isoptericola luteus sp. nov., a novel bacterium isolated from Harbin, the capital city of Heilongjiang province.</title>
        <authorList>
            <person name="Li J."/>
        </authorList>
    </citation>
    <scope>NUCLEOTIDE SEQUENCE [LARGE SCALE GENOMIC DNA]</scope>
    <source>
        <strain evidence="4 5">NEAU-Y5</strain>
    </source>
</reference>
<feature type="region of interest" description="Disordered" evidence="2">
    <location>
        <begin position="666"/>
        <end position="741"/>
    </location>
</feature>
<dbReference type="InterPro" id="IPR022385">
    <property type="entry name" value="Rhs_assc_core"/>
</dbReference>
<evidence type="ECO:0000256" key="2">
    <source>
        <dbReference type="SAM" id="MobiDB-lite"/>
    </source>
</evidence>
<dbReference type="InterPro" id="IPR006141">
    <property type="entry name" value="Intein_N"/>
</dbReference>
<gene>
    <name evidence="4" type="ORF">LEP48_04105</name>
</gene>
<dbReference type="InterPro" id="IPR031325">
    <property type="entry name" value="RHS_repeat"/>
</dbReference>
<evidence type="ECO:0000313" key="4">
    <source>
        <dbReference type="EMBL" id="MCA5892536.1"/>
    </source>
</evidence>
<proteinExistence type="predicted"/>
<dbReference type="Pfam" id="PF07591">
    <property type="entry name" value="PT-HINT"/>
    <property type="match status" value="1"/>
</dbReference>
<feature type="compositionally biased region" description="Low complexity" evidence="2">
    <location>
        <begin position="724"/>
        <end position="741"/>
    </location>
</feature>
<dbReference type="NCBIfam" id="TIGR03696">
    <property type="entry name" value="Rhs_assc_core"/>
    <property type="match status" value="1"/>
</dbReference>
<dbReference type="PANTHER" id="PTHR32305:SF17">
    <property type="entry name" value="TRNA NUCLEASE WAPA"/>
    <property type="match status" value="1"/>
</dbReference>
<name>A0ABS7ZE24_9MICO</name>
<dbReference type="InterPro" id="IPR056823">
    <property type="entry name" value="TEN-like_YD-shell"/>
</dbReference>
<dbReference type="InterPro" id="IPR006530">
    <property type="entry name" value="YD"/>
</dbReference>
<dbReference type="Gene3D" id="2.170.16.10">
    <property type="entry name" value="Hedgehog/Intein (Hint) domain"/>
    <property type="match status" value="1"/>
</dbReference>
<accession>A0ABS7ZE24</accession>
<dbReference type="PROSITE" id="PS50817">
    <property type="entry name" value="INTEIN_N_TER"/>
    <property type="match status" value="1"/>
</dbReference>
<dbReference type="Gene3D" id="2.180.10.10">
    <property type="entry name" value="RHS repeat-associated core"/>
    <property type="match status" value="1"/>
</dbReference>
<dbReference type="Pfam" id="PF09000">
    <property type="entry name" value="Cytotoxic"/>
    <property type="match status" value="1"/>
</dbReference>
<dbReference type="InterPro" id="IPR036725">
    <property type="entry name" value="ColE3_ribonuclease_sf"/>
</dbReference>
<dbReference type="Gene3D" id="3.10.380.10">
    <property type="entry name" value="Colicin E3-like ribonuclease domain"/>
    <property type="match status" value="1"/>
</dbReference>
<sequence length="1062" mass="111473">MAYDVAPWATDGAPATTAVTPDSAVPTRTRFDHDGAGRVVAQVLEVNEAEKWRTTTRYGGDRVVVDPPAGGTPTTTISDARGRTSTLRQYLGGSPSGAHQDTTYAYDKAGNLAKVTDPAGNDWTYSYDLLGRLVSSIDPDKGTTTSTFDDAGQTLTSTDARGKTLAYTYDALGRATERRSGSATGTLVASWAYDTVAKGQITSATRYVDGAQYVTAVTGYDDGYHATGQTVTLPTAEGELAGSYSANFHYTDSGAYRGAALPALGNLPAENVVTYFDAAGMPQRLSSGGGVGVYVATTRYTSTGQVEAMDLGSTRSYVVTNNWDPGTRRLMGISLDQEGVSGTDLAATYTYDDAGNVTKIDNNPTAADAPARDTQCFTNDGLGRLTSAWTPADASCTTAKTVPGLGGPATYWTDYTYDPVGNRTSVTEHTTSGTSTASYTYPAPGEEQPHAVSEVTEGSTVSSYAYDASGNTTTRTPAGGTTQALTWDAEGELAQVTQDGEADATFVYTADGDRLVRKQDGTTTVYLPGGQELTLTADGATKATRYYTWAGQTIAVRTGAGFDDVSTLVNDHHGTAGLSITNVTATITHRYQDPFGNTRGTTPTAWSGDHGFLDKPTDTTGLTAIGARYYDPTIGRFTSVDPIMDLTDPQQWHGYAYANNNPVTLSDPTGLRPVGAGHVGYTPTQSGPQGGDPCAGATSECGGKKEVDPPVTVKDTGGGGDSSGGSRSTASSSSTQSAVVGNSHDGVIGEIVTWARDFEQDHPILAGVLGIEDAIGCLVDGRWQSCAWLLASFIPAGKLAKLGKAGFEIADAAIDGTRAANAAARSTDEVIEGAGAACRLPNSFDAGTLVLMADGTRKSIEDVQLGDEVIASDPETGERGPRKVIDLIRHSGVHTMVDIEFSGGGQVDATDEHPFWVASEDAWVNAIDLTVGDVVVTASGSTLTVASVRDSRYDLTAYNLTIADLHTYHVGVGDVLVHNQDYIPAPKDLPGFPGAQRAKPMTPITGGGGLRRRWTWERSILEWDSQHGTVEQYNKRGKHIGEFDAMTGEQTKPADPGRTCNT</sequence>
<dbReference type="SUPFAM" id="SSF63840">
    <property type="entry name" value="Ribonuclease domain of colicin E3"/>
    <property type="match status" value="1"/>
</dbReference>
<dbReference type="NCBIfam" id="TIGR01643">
    <property type="entry name" value="YD_repeat_2x"/>
    <property type="match status" value="3"/>
</dbReference>
<dbReference type="Proteomes" id="UP001319870">
    <property type="component" value="Unassembled WGS sequence"/>
</dbReference>
<keyword evidence="5" id="KW-1185">Reference proteome</keyword>
<dbReference type="InterPro" id="IPR009105">
    <property type="entry name" value="Colicin_E3_ribonuclease"/>
</dbReference>
<dbReference type="InterPro" id="IPR003587">
    <property type="entry name" value="Hint_dom_N"/>
</dbReference>
<evidence type="ECO:0000256" key="1">
    <source>
        <dbReference type="ARBA" id="ARBA00022737"/>
    </source>
</evidence>
<dbReference type="SUPFAM" id="SSF51294">
    <property type="entry name" value="Hedgehog/intein (Hint) domain"/>
    <property type="match status" value="1"/>
</dbReference>
<evidence type="ECO:0000259" key="3">
    <source>
        <dbReference type="SMART" id="SM00306"/>
    </source>
</evidence>
<dbReference type="Pfam" id="PF25023">
    <property type="entry name" value="TEN_YD-shell"/>
    <property type="match status" value="1"/>
</dbReference>
<feature type="domain" description="Hint" evidence="3">
    <location>
        <begin position="841"/>
        <end position="939"/>
    </location>
</feature>
<dbReference type="Pfam" id="PF05593">
    <property type="entry name" value="RHS_repeat"/>
    <property type="match status" value="2"/>
</dbReference>
<dbReference type="SMART" id="SM00306">
    <property type="entry name" value="HintN"/>
    <property type="match status" value="1"/>
</dbReference>